<comment type="similarity">
    <text evidence="2 5">Belongs to the RecX family.</text>
</comment>
<evidence type="ECO:0000256" key="1">
    <source>
        <dbReference type="ARBA" id="ARBA00004496"/>
    </source>
</evidence>
<keyword evidence="10" id="KW-1185">Reference proteome</keyword>
<name>A0ABW3LQY8_9BACI</name>
<evidence type="ECO:0000256" key="4">
    <source>
        <dbReference type="ARBA" id="ARBA00022490"/>
    </source>
</evidence>
<dbReference type="RefSeq" id="WP_390363811.1">
    <property type="nucleotide sequence ID" value="NZ_JBHTKJ010000058.1"/>
</dbReference>
<accession>A0ABW3LQY8</accession>
<evidence type="ECO:0000259" key="7">
    <source>
        <dbReference type="Pfam" id="PF21981"/>
    </source>
</evidence>
<sequence>MTEIARITTQKKRKNRYNIFLDDGHGEKYGFSVDESVLIEYKLRKGLELDDSMVTTLIQKDTLHKSYTLAINYLSYRMRTKKEIYDYLTKKEVDEEHITKIMDKLHAENLIDDTQFAEAFVETRIHTSNKGPRLVKKELMEKGVTAQIADQAVEKYSFDLQFEKAQKWTSKKLQQQSKHSYKQLLQSLQATLMQKGFSQDVIKEVLADMKDEKDDDAQWTAIQHHGEKLLRKHERKFSGFSLRNKMKEALYKKGFSIDLINTFLDESINESN</sequence>
<evidence type="ECO:0000259" key="8">
    <source>
        <dbReference type="Pfam" id="PF21982"/>
    </source>
</evidence>
<protein>
    <recommendedName>
        <fullName evidence="3 5">Regulatory protein RecX</fullName>
    </recommendedName>
</protein>
<dbReference type="NCBIfam" id="NF010733">
    <property type="entry name" value="PRK14135.1"/>
    <property type="match status" value="1"/>
</dbReference>
<dbReference type="InterPro" id="IPR036388">
    <property type="entry name" value="WH-like_DNA-bd_sf"/>
</dbReference>
<evidence type="ECO:0000313" key="10">
    <source>
        <dbReference type="Proteomes" id="UP001597040"/>
    </source>
</evidence>
<feature type="domain" description="RecX third three-helical" evidence="7">
    <location>
        <begin position="216"/>
        <end position="264"/>
    </location>
</feature>
<dbReference type="Pfam" id="PF02631">
    <property type="entry name" value="RecX_HTH2"/>
    <property type="match status" value="1"/>
</dbReference>
<dbReference type="Pfam" id="PF21982">
    <property type="entry name" value="RecX_HTH1"/>
    <property type="match status" value="1"/>
</dbReference>
<dbReference type="InterPro" id="IPR053926">
    <property type="entry name" value="RecX_HTH_1st"/>
</dbReference>
<dbReference type="InterPro" id="IPR053925">
    <property type="entry name" value="RecX_HTH_3rd"/>
</dbReference>
<dbReference type="Pfam" id="PF21981">
    <property type="entry name" value="RecX_HTH3"/>
    <property type="match status" value="2"/>
</dbReference>
<dbReference type="HAMAP" id="MF_01114">
    <property type="entry name" value="RecX"/>
    <property type="match status" value="1"/>
</dbReference>
<dbReference type="Proteomes" id="UP001597040">
    <property type="component" value="Unassembled WGS sequence"/>
</dbReference>
<evidence type="ECO:0000259" key="6">
    <source>
        <dbReference type="Pfam" id="PF02631"/>
    </source>
</evidence>
<evidence type="ECO:0000256" key="3">
    <source>
        <dbReference type="ARBA" id="ARBA00018111"/>
    </source>
</evidence>
<feature type="domain" description="RecX first three-helical" evidence="8">
    <location>
        <begin position="67"/>
        <end position="105"/>
    </location>
</feature>
<feature type="domain" description="RecX second three-helical" evidence="6">
    <location>
        <begin position="112"/>
        <end position="152"/>
    </location>
</feature>
<comment type="caution">
    <text evidence="9">The sequence shown here is derived from an EMBL/GenBank/DDBJ whole genome shotgun (WGS) entry which is preliminary data.</text>
</comment>
<reference evidence="10" key="1">
    <citation type="journal article" date="2019" name="Int. J. Syst. Evol. Microbiol.">
        <title>The Global Catalogue of Microorganisms (GCM) 10K type strain sequencing project: providing services to taxonomists for standard genome sequencing and annotation.</title>
        <authorList>
            <consortium name="The Broad Institute Genomics Platform"/>
            <consortium name="The Broad Institute Genome Sequencing Center for Infectious Disease"/>
            <person name="Wu L."/>
            <person name="Ma J."/>
        </authorList>
    </citation>
    <scope>NUCLEOTIDE SEQUENCE [LARGE SCALE GENOMIC DNA]</scope>
    <source>
        <strain evidence="10">CCUG 56754</strain>
    </source>
</reference>
<proteinExistence type="inferred from homology"/>
<evidence type="ECO:0000313" key="9">
    <source>
        <dbReference type="EMBL" id="MFD1040072.1"/>
    </source>
</evidence>
<dbReference type="Gene3D" id="1.10.10.10">
    <property type="entry name" value="Winged helix-like DNA-binding domain superfamily/Winged helix DNA-binding domain"/>
    <property type="match status" value="4"/>
</dbReference>
<feature type="domain" description="RecX third three-helical" evidence="7">
    <location>
        <begin position="160"/>
        <end position="206"/>
    </location>
</feature>
<dbReference type="PANTHER" id="PTHR33602:SF1">
    <property type="entry name" value="REGULATORY PROTEIN RECX FAMILY PROTEIN"/>
    <property type="match status" value="1"/>
</dbReference>
<dbReference type="InterPro" id="IPR003783">
    <property type="entry name" value="Regulatory_RecX"/>
</dbReference>
<gene>
    <name evidence="5 9" type="primary">recX</name>
    <name evidence="9" type="ORF">ACFQ3N_16995</name>
</gene>
<evidence type="ECO:0000256" key="2">
    <source>
        <dbReference type="ARBA" id="ARBA00009695"/>
    </source>
</evidence>
<comment type="subcellular location">
    <subcellularLocation>
        <location evidence="1 5">Cytoplasm</location>
    </subcellularLocation>
</comment>
<dbReference type="PANTHER" id="PTHR33602">
    <property type="entry name" value="REGULATORY PROTEIN RECX FAMILY PROTEIN"/>
    <property type="match status" value="1"/>
</dbReference>
<evidence type="ECO:0000256" key="5">
    <source>
        <dbReference type="HAMAP-Rule" id="MF_01114"/>
    </source>
</evidence>
<dbReference type="InterPro" id="IPR053924">
    <property type="entry name" value="RecX_HTH_2nd"/>
</dbReference>
<organism evidence="9 10">
    <name type="scientific">Virgibacillus byunsanensis</name>
    <dbReference type="NCBI Taxonomy" id="570945"/>
    <lineage>
        <taxon>Bacteria</taxon>
        <taxon>Bacillati</taxon>
        <taxon>Bacillota</taxon>
        <taxon>Bacilli</taxon>
        <taxon>Bacillales</taxon>
        <taxon>Bacillaceae</taxon>
        <taxon>Virgibacillus</taxon>
    </lineage>
</organism>
<dbReference type="EMBL" id="JBHTKJ010000058">
    <property type="protein sequence ID" value="MFD1040072.1"/>
    <property type="molecule type" value="Genomic_DNA"/>
</dbReference>
<comment type="function">
    <text evidence="5">Modulates RecA activity.</text>
</comment>
<keyword evidence="4 5" id="KW-0963">Cytoplasm</keyword>